<dbReference type="Gene3D" id="3.90.1150.10">
    <property type="entry name" value="Aspartate Aminotransferase, domain 1"/>
    <property type="match status" value="1"/>
</dbReference>
<dbReference type="EMBL" id="CP002408">
    <property type="protein sequence ID" value="AFU57141.1"/>
    <property type="molecule type" value="Genomic_DNA"/>
</dbReference>
<dbReference type="InParanoid" id="K0I7A3"/>
<dbReference type="PATRIC" id="fig|1237085.11.peg.192"/>
<dbReference type="FunFam" id="3.40.640.10:FF:000084">
    <property type="entry name" value="IscS-like cysteine desulfurase"/>
    <property type="match status" value="1"/>
</dbReference>
<dbReference type="PIRSF" id="PIRSF005572">
    <property type="entry name" value="NifS"/>
    <property type="match status" value="1"/>
</dbReference>
<evidence type="ECO:0000313" key="12">
    <source>
        <dbReference type="Proteomes" id="UP000008037"/>
    </source>
</evidence>
<dbReference type="RefSeq" id="WP_015017714.1">
    <property type="nucleotide sequence ID" value="NC_018719.1"/>
</dbReference>
<evidence type="ECO:0000313" key="11">
    <source>
        <dbReference type="EMBL" id="AFU57141.1"/>
    </source>
</evidence>
<sequence>MATDHIYLDNAASTPVADEVMAEMLPYMKQQYGNPSSIHRFGRETTRAIQLARKRVAEMIGASPREITFTSGGTEADNLALKGTAIHARSREPEKNRIITSNIEHDAVLEPCKDLESRGFVITYLPVTGEGLVRPSDLKNALGKDVALVSIMHANNEVGTIQPIKELAGIAHQAGALFHTDAVQAAGKIPLSVKDLGVDMMSMSSHKINGPKGVGALYIRSGLKIAPIIHGGGQESELRSGTENVPGIVGFGKACELAAKRLSQYQTHVSELRDYLIERVSKEIPHSRLNGSRTSRIPNNAHFTFFGVNGEDLIIKLDENGVAASTGSACSVKKQKPSHVLKAMGFSYEEITGSLRLSLGMHNTREEIDRTVSVLSSVVKELRELSPFKGKYA</sequence>
<feature type="domain" description="Aminotransferase class V" evidence="10">
    <location>
        <begin position="6"/>
        <end position="370"/>
    </location>
</feature>
<dbReference type="EC" id="2.8.1.7" evidence="3"/>
<dbReference type="STRING" id="1237085.Ngar_c01920"/>
<keyword evidence="7" id="KW-0408">Iron</keyword>
<dbReference type="OrthoDB" id="9577at2157"/>
<accession>K0I7A3</accession>
<dbReference type="NCBIfam" id="NF002806">
    <property type="entry name" value="PRK02948.1"/>
    <property type="match status" value="1"/>
</dbReference>
<dbReference type="PROSITE" id="PS00595">
    <property type="entry name" value="AA_TRANSFER_CLASS_5"/>
    <property type="match status" value="1"/>
</dbReference>
<dbReference type="InterPro" id="IPR015422">
    <property type="entry name" value="PyrdxlP-dep_Trfase_small"/>
</dbReference>
<name>K0I7A3_NITGG</name>
<keyword evidence="4 11" id="KW-0808">Transferase</keyword>
<evidence type="ECO:0000256" key="9">
    <source>
        <dbReference type="RuleBase" id="RU004504"/>
    </source>
</evidence>
<reference evidence="11 12" key="1">
    <citation type="journal article" date="2012" name="Environ. Microbiol.">
        <title>The genome of the ammonia-oxidizing Candidatus Nitrososphaera gargensis: insights into metabolic versatility and environmental adaptations.</title>
        <authorList>
            <person name="Spang A."/>
            <person name="Poehlein A."/>
            <person name="Offre P."/>
            <person name="Zumbragel S."/>
            <person name="Haider S."/>
            <person name="Rychlik N."/>
            <person name="Nowka B."/>
            <person name="Schmeisser C."/>
            <person name="Lebedeva E.V."/>
            <person name="Rattei T."/>
            <person name="Bohm C."/>
            <person name="Schmid M."/>
            <person name="Galushko A."/>
            <person name="Hatzenpichler R."/>
            <person name="Weinmaier T."/>
            <person name="Daniel R."/>
            <person name="Schleper C."/>
            <person name="Spieck E."/>
            <person name="Streit W."/>
            <person name="Wagner M."/>
        </authorList>
    </citation>
    <scope>NUCLEOTIDE SEQUENCE [LARGE SCALE GENOMIC DNA]</scope>
    <source>
        <strain evidence="12">Ga9.2</strain>
    </source>
</reference>
<comment type="cofactor">
    <cofactor evidence="1 9">
        <name>pyridoxal 5'-phosphate</name>
        <dbReference type="ChEBI" id="CHEBI:597326"/>
    </cofactor>
</comment>
<dbReference type="KEGG" id="nga:Ngar_c01920"/>
<dbReference type="PANTHER" id="PTHR11601:SF34">
    <property type="entry name" value="CYSTEINE DESULFURASE"/>
    <property type="match status" value="1"/>
</dbReference>
<evidence type="ECO:0000256" key="2">
    <source>
        <dbReference type="ARBA" id="ARBA00006490"/>
    </source>
</evidence>
<dbReference type="InterPro" id="IPR020578">
    <property type="entry name" value="Aminotrans_V_PyrdxlP_BS"/>
</dbReference>
<dbReference type="HOGENOM" id="CLU_003433_0_0_2"/>
<dbReference type="Gene3D" id="3.40.640.10">
    <property type="entry name" value="Type I PLP-dependent aspartate aminotransferase-like (Major domain)"/>
    <property type="match status" value="1"/>
</dbReference>
<keyword evidence="12" id="KW-1185">Reference proteome</keyword>
<dbReference type="InterPro" id="IPR015421">
    <property type="entry name" value="PyrdxlP-dep_Trfase_major"/>
</dbReference>
<dbReference type="Pfam" id="PF00266">
    <property type="entry name" value="Aminotran_5"/>
    <property type="match status" value="1"/>
</dbReference>
<organism evidence="11 12">
    <name type="scientific">Nitrososphaera gargensis (strain Ga9.2)</name>
    <dbReference type="NCBI Taxonomy" id="1237085"/>
    <lineage>
        <taxon>Archaea</taxon>
        <taxon>Nitrososphaerota</taxon>
        <taxon>Nitrososphaeria</taxon>
        <taxon>Nitrososphaerales</taxon>
        <taxon>Nitrososphaeraceae</taxon>
        <taxon>Nitrososphaera</taxon>
    </lineage>
</organism>
<evidence type="ECO:0000259" key="10">
    <source>
        <dbReference type="Pfam" id="PF00266"/>
    </source>
</evidence>
<protein>
    <recommendedName>
        <fullName evidence="3">cysteine desulfurase</fullName>
        <ecNumber evidence="3">2.8.1.7</ecNumber>
    </recommendedName>
</protein>
<keyword evidence="8" id="KW-0411">Iron-sulfur</keyword>
<dbReference type="GO" id="GO:0031071">
    <property type="term" value="F:cysteine desulfurase activity"/>
    <property type="evidence" value="ECO:0007669"/>
    <property type="project" value="UniProtKB-EC"/>
</dbReference>
<dbReference type="PANTHER" id="PTHR11601">
    <property type="entry name" value="CYSTEINE DESULFURYLASE FAMILY MEMBER"/>
    <property type="match status" value="1"/>
</dbReference>
<dbReference type="GO" id="GO:0051536">
    <property type="term" value="F:iron-sulfur cluster binding"/>
    <property type="evidence" value="ECO:0007669"/>
    <property type="project" value="UniProtKB-KW"/>
</dbReference>
<dbReference type="InterPro" id="IPR015424">
    <property type="entry name" value="PyrdxlP-dep_Trfase"/>
</dbReference>
<evidence type="ECO:0000256" key="6">
    <source>
        <dbReference type="ARBA" id="ARBA00022898"/>
    </source>
</evidence>
<gene>
    <name evidence="11" type="primary">iscS</name>
    <name evidence="11" type="ordered locus">Ngar_c01920</name>
</gene>
<keyword evidence="6" id="KW-0663">Pyridoxal phosphate</keyword>
<keyword evidence="5" id="KW-0479">Metal-binding</keyword>
<dbReference type="GO" id="GO:0046872">
    <property type="term" value="F:metal ion binding"/>
    <property type="evidence" value="ECO:0007669"/>
    <property type="project" value="UniProtKB-KW"/>
</dbReference>
<evidence type="ECO:0000256" key="5">
    <source>
        <dbReference type="ARBA" id="ARBA00022723"/>
    </source>
</evidence>
<dbReference type="AlphaFoldDB" id="K0I7A3"/>
<dbReference type="InterPro" id="IPR000192">
    <property type="entry name" value="Aminotrans_V_dom"/>
</dbReference>
<dbReference type="GeneID" id="13796368"/>
<evidence type="ECO:0000256" key="8">
    <source>
        <dbReference type="ARBA" id="ARBA00023014"/>
    </source>
</evidence>
<evidence type="ECO:0000256" key="1">
    <source>
        <dbReference type="ARBA" id="ARBA00001933"/>
    </source>
</evidence>
<dbReference type="InterPro" id="IPR016454">
    <property type="entry name" value="Cysteine_dSase"/>
</dbReference>
<comment type="similarity">
    <text evidence="2">Belongs to the class-V pyridoxal-phosphate-dependent aminotransferase family. NifS/IscS subfamily.</text>
</comment>
<dbReference type="Gene3D" id="1.10.260.50">
    <property type="match status" value="1"/>
</dbReference>
<proteinExistence type="inferred from homology"/>
<evidence type="ECO:0000256" key="7">
    <source>
        <dbReference type="ARBA" id="ARBA00023004"/>
    </source>
</evidence>
<dbReference type="SUPFAM" id="SSF53383">
    <property type="entry name" value="PLP-dependent transferases"/>
    <property type="match status" value="1"/>
</dbReference>
<dbReference type="Proteomes" id="UP000008037">
    <property type="component" value="Chromosome"/>
</dbReference>
<evidence type="ECO:0000256" key="3">
    <source>
        <dbReference type="ARBA" id="ARBA00012239"/>
    </source>
</evidence>
<evidence type="ECO:0000256" key="4">
    <source>
        <dbReference type="ARBA" id="ARBA00022679"/>
    </source>
</evidence>